<feature type="transmembrane region" description="Helical" evidence="1">
    <location>
        <begin position="195"/>
        <end position="221"/>
    </location>
</feature>
<name>A0ABN2A9F2_9ACTN</name>
<keyword evidence="1" id="KW-0472">Membrane</keyword>
<feature type="transmembrane region" description="Helical" evidence="1">
    <location>
        <begin position="233"/>
        <end position="253"/>
    </location>
</feature>
<keyword evidence="3" id="KW-1185">Reference proteome</keyword>
<organism evidence="2 3">
    <name type="scientific">Kribbella lupini</name>
    <dbReference type="NCBI Taxonomy" id="291602"/>
    <lineage>
        <taxon>Bacteria</taxon>
        <taxon>Bacillati</taxon>
        <taxon>Actinomycetota</taxon>
        <taxon>Actinomycetes</taxon>
        <taxon>Propionibacteriales</taxon>
        <taxon>Kribbellaceae</taxon>
        <taxon>Kribbella</taxon>
    </lineage>
</organism>
<dbReference type="RefSeq" id="WP_344170241.1">
    <property type="nucleotide sequence ID" value="NZ_BAAANC010000001.1"/>
</dbReference>
<accession>A0ABN2A9F2</accession>
<dbReference type="Proteomes" id="UP001500363">
    <property type="component" value="Unassembled WGS sequence"/>
</dbReference>
<comment type="caution">
    <text evidence="2">The sequence shown here is derived from an EMBL/GenBank/DDBJ whole genome shotgun (WGS) entry which is preliminary data.</text>
</comment>
<feature type="transmembrane region" description="Helical" evidence="1">
    <location>
        <begin position="110"/>
        <end position="129"/>
    </location>
</feature>
<keyword evidence="1" id="KW-0812">Transmembrane</keyword>
<feature type="transmembrane region" description="Helical" evidence="1">
    <location>
        <begin position="265"/>
        <end position="284"/>
    </location>
</feature>
<dbReference type="EMBL" id="BAAANC010000001">
    <property type="protein sequence ID" value="GAA1514278.1"/>
    <property type="molecule type" value="Genomic_DNA"/>
</dbReference>
<feature type="transmembrane region" description="Helical" evidence="1">
    <location>
        <begin position="34"/>
        <end position="54"/>
    </location>
</feature>
<reference evidence="2 3" key="1">
    <citation type="journal article" date="2019" name="Int. J. Syst. Evol. Microbiol.">
        <title>The Global Catalogue of Microorganisms (GCM) 10K type strain sequencing project: providing services to taxonomists for standard genome sequencing and annotation.</title>
        <authorList>
            <consortium name="The Broad Institute Genomics Platform"/>
            <consortium name="The Broad Institute Genome Sequencing Center for Infectious Disease"/>
            <person name="Wu L."/>
            <person name="Ma J."/>
        </authorList>
    </citation>
    <scope>NUCLEOTIDE SEQUENCE [LARGE SCALE GENOMIC DNA]</scope>
    <source>
        <strain evidence="2 3">JCM 14303</strain>
    </source>
</reference>
<gene>
    <name evidence="2" type="ORF">GCM10009741_10670</name>
</gene>
<feature type="transmembrane region" description="Helical" evidence="1">
    <location>
        <begin position="387"/>
        <end position="409"/>
    </location>
</feature>
<protein>
    <recommendedName>
        <fullName evidence="4">Glycosyltransferase RgtA/B/C/D-like domain-containing protein</fullName>
    </recommendedName>
</protein>
<sequence length="613" mass="65611">MRGIQPTLARRRTAPETAVRRALTGSLSAPDPTVLRALVIGVAIVQSVVLGLLARRGHWLSDDLEFLVQGGQGFAPRELLTPLNDHIAPGLRFVYATFAELAPLNWDFTVVSRVLLQALAIALLGLLLLRLLGSSWWVLTGTVVYALTPLSMPSFMSLSSGVNNLPAHVFGLLLLHATVDWSTGRRRRAVAYGPLSVLISLACWEKSGLILVTALALSLYLREIPLKLWLRRTWPYAAALTVPIIAFGILYAVNGNPSAGHLPGFGTLVELAGKSFAVPLGALAGGPWNWSPVAGVFGLADAPAVVPVLGGIVAVVLLVTAWRQDRRVLLLWGSVAVYTLVTLVLVSYGRFDGFGDVFTVHYHYWSDLSIPLTLAVVLTAKSLRIPPLVAVGVGLAWAAGSVVSLATFAQTWDDNPSRPYFTTLRAELESAGPAVNLWDTRLPESLSIALSADPRISPVLRTAGIPFQLQSSASEPRMVDDTGRIRPAHLSAWAKDVIPPKEKGICSVVLQGAETMTFPLRATTAEHPTANWFVKIGYLSSREDTVAVELVGTDGRAVAVPPAARAAWPAGLANSYLGPAPMTDLAAVRIRTTDPRTNLCIGNIEIGLPQVSE</sequence>
<evidence type="ECO:0008006" key="4">
    <source>
        <dbReference type="Google" id="ProtNLM"/>
    </source>
</evidence>
<feature type="transmembrane region" description="Helical" evidence="1">
    <location>
        <begin position="329"/>
        <end position="350"/>
    </location>
</feature>
<feature type="transmembrane region" description="Helical" evidence="1">
    <location>
        <begin position="304"/>
        <end position="322"/>
    </location>
</feature>
<evidence type="ECO:0000256" key="1">
    <source>
        <dbReference type="SAM" id="Phobius"/>
    </source>
</evidence>
<feature type="transmembrane region" description="Helical" evidence="1">
    <location>
        <begin position="165"/>
        <end position="183"/>
    </location>
</feature>
<evidence type="ECO:0000313" key="2">
    <source>
        <dbReference type="EMBL" id="GAA1514278.1"/>
    </source>
</evidence>
<proteinExistence type="predicted"/>
<feature type="transmembrane region" description="Helical" evidence="1">
    <location>
        <begin position="362"/>
        <end position="380"/>
    </location>
</feature>
<evidence type="ECO:0000313" key="3">
    <source>
        <dbReference type="Proteomes" id="UP001500363"/>
    </source>
</evidence>
<keyword evidence="1" id="KW-1133">Transmembrane helix</keyword>